<feature type="transmembrane region" description="Helical" evidence="8">
    <location>
        <begin position="546"/>
        <end position="566"/>
    </location>
</feature>
<feature type="transmembrane region" description="Helical" evidence="8">
    <location>
        <begin position="179"/>
        <end position="200"/>
    </location>
</feature>
<name>A0A2W1NI40_9FLAO</name>
<evidence type="ECO:0000256" key="5">
    <source>
        <dbReference type="ARBA" id="ARBA00022989"/>
    </source>
</evidence>
<proteinExistence type="inferred from homology"/>
<comment type="caution">
    <text evidence="9">The sequence shown here is derived from an EMBL/GenBank/DDBJ whole genome shotgun (WGS) entry which is preliminary data.</text>
</comment>
<dbReference type="GO" id="GO:0005886">
    <property type="term" value="C:plasma membrane"/>
    <property type="evidence" value="ECO:0007669"/>
    <property type="project" value="TreeGrafter"/>
</dbReference>
<gene>
    <name evidence="9" type="ORF">DNU06_07140</name>
</gene>
<dbReference type="PANTHER" id="PTHR48086:SF5">
    <property type="entry name" value="NA(+):SOLUTE SYMPORTER (SSF FAMILY)"/>
    <property type="match status" value="1"/>
</dbReference>
<evidence type="ECO:0000256" key="1">
    <source>
        <dbReference type="ARBA" id="ARBA00004141"/>
    </source>
</evidence>
<reference evidence="9 10" key="1">
    <citation type="submission" date="2018-06" db="EMBL/GenBank/DDBJ databases">
        <title>The draft genome sequence of Crocinitomix sp. SM1701.</title>
        <authorList>
            <person name="Zhang X."/>
        </authorList>
    </citation>
    <scope>NUCLEOTIDE SEQUENCE [LARGE SCALE GENOMIC DNA]</scope>
    <source>
        <strain evidence="9 10">SM1701</strain>
    </source>
</reference>
<organism evidence="9 10">
    <name type="scientific">Putridiphycobacter roseus</name>
    <dbReference type="NCBI Taxonomy" id="2219161"/>
    <lineage>
        <taxon>Bacteria</taxon>
        <taxon>Pseudomonadati</taxon>
        <taxon>Bacteroidota</taxon>
        <taxon>Flavobacteriia</taxon>
        <taxon>Flavobacteriales</taxon>
        <taxon>Crocinitomicaceae</taxon>
        <taxon>Putridiphycobacter</taxon>
    </lineage>
</organism>
<dbReference type="CDD" id="cd11480">
    <property type="entry name" value="SLC5sbd_u4"/>
    <property type="match status" value="1"/>
</dbReference>
<dbReference type="Proteomes" id="UP000249248">
    <property type="component" value="Unassembled WGS sequence"/>
</dbReference>
<evidence type="ECO:0000256" key="7">
    <source>
        <dbReference type="RuleBase" id="RU362091"/>
    </source>
</evidence>
<feature type="transmembrane region" description="Helical" evidence="8">
    <location>
        <begin position="116"/>
        <end position="134"/>
    </location>
</feature>
<dbReference type="EMBL" id="QKSB01000003">
    <property type="protein sequence ID" value="PZE17596.1"/>
    <property type="molecule type" value="Genomic_DNA"/>
</dbReference>
<comment type="similarity">
    <text evidence="2 7">Belongs to the sodium:solute symporter (SSF) (TC 2.A.21) family.</text>
</comment>
<dbReference type="InterPro" id="IPR050277">
    <property type="entry name" value="Sodium:Solute_Symporter"/>
</dbReference>
<feature type="transmembrane region" description="Helical" evidence="8">
    <location>
        <begin position="246"/>
        <end position="268"/>
    </location>
</feature>
<keyword evidence="4 8" id="KW-0812">Transmembrane</keyword>
<evidence type="ECO:0000256" key="6">
    <source>
        <dbReference type="ARBA" id="ARBA00023136"/>
    </source>
</evidence>
<dbReference type="InterPro" id="IPR019899">
    <property type="entry name" value="Na/solute_symporter_VC_2705"/>
</dbReference>
<feature type="transmembrane region" description="Helical" evidence="8">
    <location>
        <begin position="504"/>
        <end position="526"/>
    </location>
</feature>
<evidence type="ECO:0000256" key="2">
    <source>
        <dbReference type="ARBA" id="ARBA00006434"/>
    </source>
</evidence>
<evidence type="ECO:0000313" key="10">
    <source>
        <dbReference type="Proteomes" id="UP000249248"/>
    </source>
</evidence>
<feature type="transmembrane region" description="Helical" evidence="8">
    <location>
        <begin position="399"/>
        <end position="423"/>
    </location>
</feature>
<feature type="transmembrane region" description="Helical" evidence="8">
    <location>
        <begin position="471"/>
        <end position="492"/>
    </location>
</feature>
<keyword evidence="10" id="KW-1185">Reference proteome</keyword>
<evidence type="ECO:0000313" key="9">
    <source>
        <dbReference type="EMBL" id="PZE17596.1"/>
    </source>
</evidence>
<keyword evidence="6 8" id="KW-0472">Membrane</keyword>
<dbReference type="Pfam" id="PF00474">
    <property type="entry name" value="SSF"/>
    <property type="match status" value="2"/>
</dbReference>
<comment type="subcellular location">
    <subcellularLocation>
        <location evidence="1">Membrane</location>
        <topology evidence="1">Multi-pass membrane protein</topology>
    </subcellularLocation>
</comment>
<accession>A0A2W1NI40</accession>
<sequence length="592" mass="63722">MSVEVWTWILVGITFTIYFGIAIWARAGSTKEFYVAGGGVSPLANGMATAADWMSAASFISMAGIISFVGYDGSVYLMGWTGGYVLLALLLAPYLRKFGKFTVPDFIGDRYYSNTARTVAVICALIVSFTYVAGQMRGVGIVFSQFLQVEIVWGVVIGMIVVLVFAFIGGMKGITYTQVAQYCVIIFAFMVPAIFISWQMTGNPIPQLGMGGKVHDGTYLLDKLDTLHTQLGFKEYTSGSKSTWDVFAITMALMVGTTGLPHVIVRFFTVPKVKDARKSAGLALLFIAILYTTAPAVSVFARTNLIETVSNKEYSAMPQWFKNWENTGLIAWADKNGDGVIQYVSGSALEGKKPIFNGERGFFGEKLISNPNLKEANELYVDRDIMVLANPEIANLPNWVIALVAAGGVAAALSTAAGLLLVISTSISHDLIKKQIKPDISDKGELLAARISIFVAIVIAGLFGIYPPGFVAAVVALAFGLAAASFFPAIVLGIFDKRMNKEGAIAGMVVGISLMLFYMIVYKTGLVGVFDPLPKEDWWFGTSPEGFGTIAMLVNITVSVVISRITPAPPQEVQDMVENIRIPSGAGEASSH</sequence>
<dbReference type="NCBIfam" id="TIGR03648">
    <property type="entry name" value="Na_symport_lg"/>
    <property type="match status" value="1"/>
</dbReference>
<dbReference type="RefSeq" id="WP_111062556.1">
    <property type="nucleotide sequence ID" value="NZ_JBHUCU010000027.1"/>
</dbReference>
<dbReference type="PROSITE" id="PS50283">
    <property type="entry name" value="NA_SOLUT_SYMP_3"/>
    <property type="match status" value="1"/>
</dbReference>
<evidence type="ECO:0000256" key="3">
    <source>
        <dbReference type="ARBA" id="ARBA00022448"/>
    </source>
</evidence>
<dbReference type="OrthoDB" id="9814523at2"/>
<feature type="transmembrane region" description="Helical" evidence="8">
    <location>
        <begin position="6"/>
        <end position="25"/>
    </location>
</feature>
<dbReference type="GO" id="GO:0022857">
    <property type="term" value="F:transmembrane transporter activity"/>
    <property type="evidence" value="ECO:0007669"/>
    <property type="project" value="InterPro"/>
</dbReference>
<keyword evidence="3" id="KW-0813">Transport</keyword>
<keyword evidence="5 8" id="KW-1133">Transmembrane helix</keyword>
<dbReference type="InterPro" id="IPR001734">
    <property type="entry name" value="Na/solute_symporter"/>
</dbReference>
<dbReference type="PANTHER" id="PTHR48086">
    <property type="entry name" value="SODIUM/PROLINE SYMPORTER-RELATED"/>
    <property type="match status" value="1"/>
</dbReference>
<protein>
    <submittedName>
        <fullName evidence="9">Cation acetate symporter</fullName>
    </submittedName>
</protein>
<feature type="transmembrane region" description="Helical" evidence="8">
    <location>
        <begin position="77"/>
        <end position="95"/>
    </location>
</feature>
<evidence type="ECO:0000256" key="4">
    <source>
        <dbReference type="ARBA" id="ARBA00022692"/>
    </source>
</evidence>
<dbReference type="InterPro" id="IPR038377">
    <property type="entry name" value="Na/Glc_symporter_sf"/>
</dbReference>
<dbReference type="AlphaFoldDB" id="A0A2W1NI40"/>
<dbReference type="Gene3D" id="1.20.1730.10">
    <property type="entry name" value="Sodium/glucose cotransporter"/>
    <property type="match status" value="1"/>
</dbReference>
<evidence type="ECO:0000256" key="8">
    <source>
        <dbReference type="SAM" id="Phobius"/>
    </source>
</evidence>
<feature type="transmembrane region" description="Helical" evidence="8">
    <location>
        <begin position="146"/>
        <end position="167"/>
    </location>
</feature>
<feature type="transmembrane region" description="Helical" evidence="8">
    <location>
        <begin position="280"/>
        <end position="301"/>
    </location>
</feature>
<feature type="transmembrane region" description="Helical" evidence="8">
    <location>
        <begin position="444"/>
        <end position="465"/>
    </location>
</feature>